<dbReference type="Proteomes" id="UP000239872">
    <property type="component" value="Unassembled WGS sequence"/>
</dbReference>
<sequence length="240" mass="26816">MAIVAIALAFRDYKAKDGKFIDIMVIEDSSQQPMHTDIEALLALYRFYLDLGQRAVFRLNVITGSRITSPKEAAIGNGAESIAQNAHGLFDLRFRQIEGFFNNVTGILAEHLESTGTAKPHKYNEVFRTIANDLNIFSTGTATEQIMLVHSSLREQSDLFSCTSDEDLGLLYSSPKEVAARFETAVKIGKLNRVKVIFVYAPIDEDDERFFLQMVDVYRYILTPLGAQVSIQSSAKTYGI</sequence>
<reference evidence="1 2" key="1">
    <citation type="submission" date="2018-01" db="EMBL/GenBank/DDBJ databases">
        <title>A novel member of the phylum Bacteroidetes isolated from glacier ice.</title>
        <authorList>
            <person name="Liu Q."/>
            <person name="Xin Y.-H."/>
        </authorList>
    </citation>
    <scope>NUCLEOTIDE SEQUENCE [LARGE SCALE GENOMIC DNA]</scope>
    <source>
        <strain evidence="1 2">RB1R16</strain>
    </source>
</reference>
<name>A0A2S7T2J4_9BACT</name>
<protein>
    <submittedName>
        <fullName evidence="1">Uncharacterized protein</fullName>
    </submittedName>
</protein>
<evidence type="ECO:0000313" key="2">
    <source>
        <dbReference type="Proteomes" id="UP000239872"/>
    </source>
</evidence>
<comment type="caution">
    <text evidence="1">The sequence shown here is derived from an EMBL/GenBank/DDBJ whole genome shotgun (WGS) entry which is preliminary data.</text>
</comment>
<dbReference type="AlphaFoldDB" id="A0A2S7T2J4"/>
<organism evidence="1 2">
    <name type="scientific">Flavipsychrobacter stenotrophus</name>
    <dbReference type="NCBI Taxonomy" id="2077091"/>
    <lineage>
        <taxon>Bacteria</taxon>
        <taxon>Pseudomonadati</taxon>
        <taxon>Bacteroidota</taxon>
        <taxon>Chitinophagia</taxon>
        <taxon>Chitinophagales</taxon>
        <taxon>Chitinophagaceae</taxon>
        <taxon>Flavipsychrobacter</taxon>
    </lineage>
</organism>
<accession>A0A2S7T2J4</accession>
<keyword evidence="2" id="KW-1185">Reference proteome</keyword>
<proteinExistence type="predicted"/>
<gene>
    <name evidence="1" type="ORF">CJD36_004530</name>
</gene>
<evidence type="ECO:0000313" key="1">
    <source>
        <dbReference type="EMBL" id="PQJ13015.1"/>
    </source>
</evidence>
<dbReference type="EMBL" id="PPSL01000001">
    <property type="protein sequence ID" value="PQJ13015.1"/>
    <property type="molecule type" value="Genomic_DNA"/>
</dbReference>